<proteinExistence type="inferred from homology"/>
<evidence type="ECO:0000259" key="7">
    <source>
        <dbReference type="PROSITE" id="PS51296"/>
    </source>
</evidence>
<name>A0ABW1TT93_9BURK</name>
<gene>
    <name evidence="8" type="ORF">ACFQND_06195</name>
</gene>
<organism evidence="8 9">
    <name type="scientific">Polaromonas aquatica</name>
    <dbReference type="NCBI Taxonomy" id="332657"/>
    <lineage>
        <taxon>Bacteria</taxon>
        <taxon>Pseudomonadati</taxon>
        <taxon>Pseudomonadota</taxon>
        <taxon>Betaproteobacteria</taxon>
        <taxon>Burkholderiales</taxon>
        <taxon>Comamonadaceae</taxon>
        <taxon>Polaromonas</taxon>
    </lineage>
</organism>
<feature type="domain" description="Rieske" evidence="7">
    <location>
        <begin position="6"/>
        <end position="102"/>
    </location>
</feature>
<evidence type="ECO:0000256" key="4">
    <source>
        <dbReference type="ARBA" id="ARBA00023014"/>
    </source>
</evidence>
<evidence type="ECO:0000256" key="2">
    <source>
        <dbReference type="ARBA" id="ARBA00022723"/>
    </source>
</evidence>
<dbReference type="RefSeq" id="WP_377412633.1">
    <property type="nucleotide sequence ID" value="NZ_JBHSRS010000014.1"/>
</dbReference>
<evidence type="ECO:0000256" key="1">
    <source>
        <dbReference type="ARBA" id="ARBA00022714"/>
    </source>
</evidence>
<dbReference type="SUPFAM" id="SSF50022">
    <property type="entry name" value="ISP domain"/>
    <property type="match status" value="1"/>
</dbReference>
<evidence type="ECO:0000313" key="8">
    <source>
        <dbReference type="EMBL" id="MFC6280819.1"/>
    </source>
</evidence>
<dbReference type="Proteomes" id="UP001596270">
    <property type="component" value="Unassembled WGS sequence"/>
</dbReference>
<keyword evidence="4" id="KW-0411">Iron-sulfur</keyword>
<dbReference type="InterPro" id="IPR036922">
    <property type="entry name" value="Rieske_2Fe-2S_sf"/>
</dbReference>
<dbReference type="InterPro" id="IPR017941">
    <property type="entry name" value="Rieske_2Fe-2S"/>
</dbReference>
<dbReference type="PANTHER" id="PTHR21496">
    <property type="entry name" value="FERREDOXIN-RELATED"/>
    <property type="match status" value="1"/>
</dbReference>
<comment type="similarity">
    <text evidence="6">Belongs to the bacterial ring-hydroxylating dioxygenase ferredoxin component family.</text>
</comment>
<evidence type="ECO:0000313" key="9">
    <source>
        <dbReference type="Proteomes" id="UP001596270"/>
    </source>
</evidence>
<reference evidence="9" key="1">
    <citation type="journal article" date="2019" name="Int. J. Syst. Evol. Microbiol.">
        <title>The Global Catalogue of Microorganisms (GCM) 10K type strain sequencing project: providing services to taxonomists for standard genome sequencing and annotation.</title>
        <authorList>
            <consortium name="The Broad Institute Genomics Platform"/>
            <consortium name="The Broad Institute Genome Sequencing Center for Infectious Disease"/>
            <person name="Wu L."/>
            <person name="Ma J."/>
        </authorList>
    </citation>
    <scope>NUCLEOTIDE SEQUENCE [LARGE SCALE GENOMIC DNA]</scope>
    <source>
        <strain evidence="9">CCUG 39402</strain>
    </source>
</reference>
<keyword evidence="1" id="KW-0001">2Fe-2S</keyword>
<comment type="caution">
    <text evidence="8">The sequence shown here is derived from an EMBL/GenBank/DDBJ whole genome shotgun (WGS) entry which is preliminary data.</text>
</comment>
<keyword evidence="9" id="KW-1185">Reference proteome</keyword>
<sequence>MNNDWIKAAEVSEVESDGTFGVELGGQEICLYKLDDGIYATDGKCTHGDAYLAQGFIVEGSLIECPLHEGTFDIKTGAPTGAPCSVALKCHKVKVTDGVIYIHLDR</sequence>
<dbReference type="Gene3D" id="2.102.10.10">
    <property type="entry name" value="Rieske [2Fe-2S] iron-sulphur domain"/>
    <property type="match status" value="1"/>
</dbReference>
<protein>
    <submittedName>
        <fullName evidence="8">Non-heme iron oxygenase ferredoxin subunit</fullName>
    </submittedName>
</protein>
<evidence type="ECO:0000256" key="6">
    <source>
        <dbReference type="ARBA" id="ARBA00038001"/>
    </source>
</evidence>
<dbReference type="EMBL" id="JBHSRS010000014">
    <property type="protein sequence ID" value="MFC6280819.1"/>
    <property type="molecule type" value="Genomic_DNA"/>
</dbReference>
<dbReference type="CDD" id="cd03528">
    <property type="entry name" value="Rieske_RO_ferredoxin"/>
    <property type="match status" value="1"/>
</dbReference>
<comment type="cofactor">
    <cofactor evidence="5">
        <name>[2Fe-2S] cluster</name>
        <dbReference type="ChEBI" id="CHEBI:190135"/>
    </cofactor>
</comment>
<dbReference type="PROSITE" id="PS51296">
    <property type="entry name" value="RIESKE"/>
    <property type="match status" value="1"/>
</dbReference>
<keyword evidence="2" id="KW-0479">Metal-binding</keyword>
<dbReference type="PANTHER" id="PTHR21496:SF0">
    <property type="entry name" value="RIESKE DOMAIN-CONTAINING PROTEIN"/>
    <property type="match status" value="1"/>
</dbReference>
<dbReference type="Pfam" id="PF00355">
    <property type="entry name" value="Rieske"/>
    <property type="match status" value="1"/>
</dbReference>
<evidence type="ECO:0000256" key="5">
    <source>
        <dbReference type="ARBA" id="ARBA00034078"/>
    </source>
</evidence>
<accession>A0ABW1TT93</accession>
<evidence type="ECO:0000256" key="3">
    <source>
        <dbReference type="ARBA" id="ARBA00023004"/>
    </source>
</evidence>
<keyword evidence="3" id="KW-0408">Iron</keyword>